<dbReference type="PANTHER" id="PTHR11851">
    <property type="entry name" value="METALLOPROTEASE"/>
    <property type="match status" value="1"/>
</dbReference>
<feature type="domain" description="Peptidase M16 C-terminal" evidence="3">
    <location>
        <begin position="167"/>
        <end position="343"/>
    </location>
</feature>
<accession>A0A937F7V8</accession>
<organism evidence="4 5">
    <name type="scientific">Fulvivirga sediminis</name>
    <dbReference type="NCBI Taxonomy" id="2803949"/>
    <lineage>
        <taxon>Bacteria</taxon>
        <taxon>Pseudomonadati</taxon>
        <taxon>Bacteroidota</taxon>
        <taxon>Cytophagia</taxon>
        <taxon>Cytophagales</taxon>
        <taxon>Fulvivirgaceae</taxon>
        <taxon>Fulvivirga</taxon>
    </lineage>
</organism>
<dbReference type="InterPro" id="IPR011765">
    <property type="entry name" value="Pept_M16_N"/>
</dbReference>
<dbReference type="Pfam" id="PF05193">
    <property type="entry name" value="Peptidase_M16_C"/>
    <property type="match status" value="1"/>
</dbReference>
<evidence type="ECO:0000256" key="1">
    <source>
        <dbReference type="ARBA" id="ARBA00007261"/>
    </source>
</evidence>
<evidence type="ECO:0000259" key="2">
    <source>
        <dbReference type="Pfam" id="PF00675"/>
    </source>
</evidence>
<dbReference type="InterPro" id="IPR050361">
    <property type="entry name" value="MPP/UQCRC_Complex"/>
</dbReference>
<keyword evidence="5" id="KW-1185">Reference proteome</keyword>
<dbReference type="Gene3D" id="3.30.830.10">
    <property type="entry name" value="Metalloenzyme, LuxS/M16 peptidase-like"/>
    <property type="match status" value="2"/>
</dbReference>
<dbReference type="InterPro" id="IPR011249">
    <property type="entry name" value="Metalloenz_LuxS/M16"/>
</dbReference>
<protein>
    <submittedName>
        <fullName evidence="4">Insulinase family protein</fullName>
    </submittedName>
</protein>
<comment type="similarity">
    <text evidence="1">Belongs to the peptidase M16 family.</text>
</comment>
<dbReference type="RefSeq" id="WP_202244470.1">
    <property type="nucleotide sequence ID" value="NZ_JAESIY010000005.1"/>
</dbReference>
<evidence type="ECO:0000259" key="3">
    <source>
        <dbReference type="Pfam" id="PF05193"/>
    </source>
</evidence>
<name>A0A937F7V8_9BACT</name>
<dbReference type="AlphaFoldDB" id="A0A937F7V8"/>
<dbReference type="InterPro" id="IPR007863">
    <property type="entry name" value="Peptidase_M16_C"/>
</dbReference>
<proteinExistence type="inferred from homology"/>
<comment type="caution">
    <text evidence="4">The sequence shown here is derived from an EMBL/GenBank/DDBJ whole genome shotgun (WGS) entry which is preliminary data.</text>
</comment>
<dbReference type="GO" id="GO:0046872">
    <property type="term" value="F:metal ion binding"/>
    <property type="evidence" value="ECO:0007669"/>
    <property type="project" value="InterPro"/>
</dbReference>
<dbReference type="SUPFAM" id="SSF63411">
    <property type="entry name" value="LuxS/MPP-like metallohydrolase"/>
    <property type="match status" value="2"/>
</dbReference>
<evidence type="ECO:0000313" key="5">
    <source>
        <dbReference type="Proteomes" id="UP000659388"/>
    </source>
</evidence>
<dbReference type="EMBL" id="JAESIY010000005">
    <property type="protein sequence ID" value="MBL3656686.1"/>
    <property type="molecule type" value="Genomic_DNA"/>
</dbReference>
<sequence>MDDYDIITLENGIRVIHKQVSNTKIVHCGFMLDIGSRDETAQNQGIAHFWEHMAFKGTQKRKAFHILNRIDSVGGELNAYTTKEKIAFYASVLDSYFEKAVELLADITFESIFPEKQIEKERNVILEEMAMYYDSPEDAIQDDFDTLVFGDHPLGMNILGTADSVKSFQRQDFKDFLKANLNTENLVFCSVGNIPLKKVERLAHKYLSGVPCYSAARVRKPFLEYKPAEKVVYRNLTQAQCALGRPTYPIGHEKRLAFFLLVNILGGPGMNSRLNLALREKHGFVYSIDAGLQSYIDTGLFAVFFGTEPGQLERSIRLVKKELKRFAEKPLGVMQLHTAKEQLMGQLAMAEENNTSLMLMMAKSILDKGHVESLEDVFAKIRSITASELQDIAVEMFDESQLSQLTFLPDN</sequence>
<reference evidence="4" key="1">
    <citation type="submission" date="2021-01" db="EMBL/GenBank/DDBJ databases">
        <title>Fulvivirga kasyanovii gen. nov., sp nov., a novel member of the phylum Bacteroidetes isolated from seawater in a mussel farm.</title>
        <authorList>
            <person name="Zhao L.-H."/>
            <person name="Wang Z.-J."/>
        </authorList>
    </citation>
    <scope>NUCLEOTIDE SEQUENCE</scope>
    <source>
        <strain evidence="4">2943</strain>
    </source>
</reference>
<dbReference type="Proteomes" id="UP000659388">
    <property type="component" value="Unassembled WGS sequence"/>
</dbReference>
<dbReference type="PANTHER" id="PTHR11851:SF49">
    <property type="entry name" value="MITOCHONDRIAL-PROCESSING PEPTIDASE SUBUNIT ALPHA"/>
    <property type="match status" value="1"/>
</dbReference>
<dbReference type="Pfam" id="PF00675">
    <property type="entry name" value="Peptidase_M16"/>
    <property type="match status" value="1"/>
</dbReference>
<feature type="domain" description="Peptidase M16 N-terminal" evidence="2">
    <location>
        <begin position="14"/>
        <end position="161"/>
    </location>
</feature>
<evidence type="ECO:0000313" key="4">
    <source>
        <dbReference type="EMBL" id="MBL3656686.1"/>
    </source>
</evidence>
<gene>
    <name evidence="4" type="ORF">JL102_11130</name>
</gene>